<evidence type="ECO:0000313" key="3">
    <source>
        <dbReference type="Proteomes" id="UP000018144"/>
    </source>
</evidence>
<name>U4LIQ0_PYROM</name>
<evidence type="ECO:0000313" key="2">
    <source>
        <dbReference type="EMBL" id="CCX31788.1"/>
    </source>
</evidence>
<accession>U4LIQ0</accession>
<sequence>MSNSPSNAPSATPTSTHLRLSSLYTSVKFHAVNHRQTPLTPEELELYRFSKTNAEMSRQAQNPETPKPTTSFLFDPTSSSSSSASPQLATSTPPTSPPSEPVAKLSAQGFAPTQHTVPSILSQDDPMFVNARNALENAEATIDAELRDFDVCWKNELQLIQQTVQRMYTTGWVKPTP</sequence>
<protein>
    <submittedName>
        <fullName evidence="2">Uncharacterized protein</fullName>
    </submittedName>
</protein>
<feature type="compositionally biased region" description="Low complexity" evidence="1">
    <location>
        <begin position="68"/>
        <end position="93"/>
    </location>
</feature>
<gene>
    <name evidence="2" type="ORF">PCON_11432</name>
</gene>
<dbReference type="EMBL" id="HF935650">
    <property type="protein sequence ID" value="CCX31788.1"/>
    <property type="molecule type" value="Genomic_DNA"/>
</dbReference>
<dbReference type="AlphaFoldDB" id="U4LIQ0"/>
<feature type="compositionally biased region" description="Polar residues" evidence="1">
    <location>
        <begin position="50"/>
        <end position="64"/>
    </location>
</feature>
<reference evidence="2 3" key="1">
    <citation type="journal article" date="2013" name="PLoS Genet.">
        <title>The genome and development-dependent transcriptomes of Pyronema confluens: a window into fungal evolution.</title>
        <authorList>
            <person name="Traeger S."/>
            <person name="Altegoer F."/>
            <person name="Freitag M."/>
            <person name="Gabaldon T."/>
            <person name="Kempken F."/>
            <person name="Kumar A."/>
            <person name="Marcet-Houben M."/>
            <person name="Poggeler S."/>
            <person name="Stajich J.E."/>
            <person name="Nowrousian M."/>
        </authorList>
    </citation>
    <scope>NUCLEOTIDE SEQUENCE [LARGE SCALE GENOMIC DNA]</scope>
    <source>
        <strain evidence="3">CBS 100304</strain>
        <tissue evidence="2">Vegetative mycelium</tissue>
    </source>
</reference>
<evidence type="ECO:0000256" key="1">
    <source>
        <dbReference type="SAM" id="MobiDB-lite"/>
    </source>
</evidence>
<organism evidence="2 3">
    <name type="scientific">Pyronema omphalodes (strain CBS 100304)</name>
    <name type="common">Pyronema confluens</name>
    <dbReference type="NCBI Taxonomy" id="1076935"/>
    <lineage>
        <taxon>Eukaryota</taxon>
        <taxon>Fungi</taxon>
        <taxon>Dikarya</taxon>
        <taxon>Ascomycota</taxon>
        <taxon>Pezizomycotina</taxon>
        <taxon>Pezizomycetes</taxon>
        <taxon>Pezizales</taxon>
        <taxon>Pyronemataceae</taxon>
        <taxon>Pyronema</taxon>
    </lineage>
</organism>
<dbReference type="OrthoDB" id="10542615at2759"/>
<dbReference type="Proteomes" id="UP000018144">
    <property type="component" value="Unassembled WGS sequence"/>
</dbReference>
<keyword evidence="3" id="KW-1185">Reference proteome</keyword>
<proteinExistence type="predicted"/>
<feature type="region of interest" description="Disordered" evidence="1">
    <location>
        <begin position="32"/>
        <end position="105"/>
    </location>
</feature>